<evidence type="ECO:0000313" key="2">
    <source>
        <dbReference type="EMBL" id="KAB1989340.1"/>
    </source>
</evidence>
<proteinExistence type="predicted"/>
<dbReference type="RefSeq" id="WP_151468328.1">
    <property type="nucleotide sequence ID" value="NZ_WBKG01000004.1"/>
</dbReference>
<reference evidence="2 3" key="1">
    <citation type="submission" date="2019-09" db="EMBL/GenBank/DDBJ databases">
        <title>Isolation and identification of active actinomycetes.</title>
        <authorList>
            <person name="Yu Z."/>
            <person name="Han C."/>
            <person name="Yu B."/>
        </authorList>
    </citation>
    <scope>NUCLEOTIDE SEQUENCE [LARGE SCALE GENOMIC DNA]</scope>
    <source>
        <strain evidence="2 3">NEAU-H2</strain>
    </source>
</reference>
<organism evidence="2 3">
    <name type="scientific">Streptomyces triticiradicis</name>
    <dbReference type="NCBI Taxonomy" id="2651189"/>
    <lineage>
        <taxon>Bacteria</taxon>
        <taxon>Bacillati</taxon>
        <taxon>Actinomycetota</taxon>
        <taxon>Actinomycetes</taxon>
        <taxon>Kitasatosporales</taxon>
        <taxon>Streptomycetaceae</taxon>
        <taxon>Streptomyces</taxon>
    </lineage>
</organism>
<dbReference type="AlphaFoldDB" id="A0A7J5DKT8"/>
<keyword evidence="3" id="KW-1185">Reference proteome</keyword>
<feature type="compositionally biased region" description="Low complexity" evidence="1">
    <location>
        <begin position="9"/>
        <end position="87"/>
    </location>
</feature>
<gene>
    <name evidence="2" type="ORF">F8144_06700</name>
</gene>
<accession>A0A7J5DKT8</accession>
<protein>
    <submittedName>
        <fullName evidence="2">Uncharacterized protein</fullName>
    </submittedName>
</protein>
<sequence>MSTIPQMSQQGQQGQYQGQQGPSTAPPQQFGAQQFGPQQGMFQQQPFGTQAQQPYGPQLIGQQTQHQPPQQGMGQQGMSQQGMGQQIPQQHIPPHLQQQLQQLGQQQPFQHLLQQLGGQQAHTPGQPLVLPSAVERAALVTGIATKFWDVVTPLPGQPSILYLFIDNGWRQLVNPNQVTHDEVQEAFAFGQQVIGIYDSGTGSVQAVIVNRQ</sequence>
<evidence type="ECO:0000256" key="1">
    <source>
        <dbReference type="SAM" id="MobiDB-lite"/>
    </source>
</evidence>
<feature type="region of interest" description="Disordered" evidence="1">
    <location>
        <begin position="1"/>
        <end position="87"/>
    </location>
</feature>
<dbReference type="Proteomes" id="UP000442990">
    <property type="component" value="Unassembled WGS sequence"/>
</dbReference>
<name>A0A7J5DKT8_9ACTN</name>
<evidence type="ECO:0000313" key="3">
    <source>
        <dbReference type="Proteomes" id="UP000442990"/>
    </source>
</evidence>
<comment type="caution">
    <text evidence="2">The sequence shown here is derived from an EMBL/GenBank/DDBJ whole genome shotgun (WGS) entry which is preliminary data.</text>
</comment>
<dbReference type="EMBL" id="WBKG01000004">
    <property type="protein sequence ID" value="KAB1989340.1"/>
    <property type="molecule type" value="Genomic_DNA"/>
</dbReference>